<evidence type="ECO:0000313" key="2">
    <source>
        <dbReference type="EMBL" id="KAF0699743.1"/>
    </source>
</evidence>
<reference evidence="3 4" key="1">
    <citation type="submission" date="2019-03" db="EMBL/GenBank/DDBJ databases">
        <authorList>
            <person name="Gaulin E."/>
            <person name="Dumas B."/>
        </authorList>
    </citation>
    <scope>NUCLEOTIDE SEQUENCE [LARGE SCALE GENOMIC DNA]</scope>
    <source>
        <strain evidence="3">CBS 568.67</strain>
    </source>
</reference>
<sequence>MHDSVVHVNSDGTTDVVIAYTNHSLISVDGIVTPDFIGINTVEHSLPLGRRYMTTARSFLVVLDISSKLNAIPWWNVGRVSRQAVTLTWNIGHDVANSAELVHLHLPPWLFQAVMTYNLLTGLMLHLVVLPSLFCTPTYNASMNGNLISSSSSVFSFCPWPTTVMTFFLHGTIILAIVVVWNGQHNTVADDFNKAPFLLALNISGVARSSGSLAPPPSYKQ</sequence>
<protein>
    <submittedName>
        <fullName evidence="3">Aste57867_9712 protein</fullName>
    </submittedName>
</protein>
<proteinExistence type="predicted"/>
<dbReference type="Proteomes" id="UP000332933">
    <property type="component" value="Unassembled WGS sequence"/>
</dbReference>
<name>A0A485KP55_9STRA</name>
<keyword evidence="1" id="KW-0472">Membrane</keyword>
<organism evidence="3 4">
    <name type="scientific">Aphanomyces stellatus</name>
    <dbReference type="NCBI Taxonomy" id="120398"/>
    <lineage>
        <taxon>Eukaryota</taxon>
        <taxon>Sar</taxon>
        <taxon>Stramenopiles</taxon>
        <taxon>Oomycota</taxon>
        <taxon>Saprolegniomycetes</taxon>
        <taxon>Saprolegniales</taxon>
        <taxon>Verrucalvaceae</taxon>
        <taxon>Aphanomyces</taxon>
    </lineage>
</organism>
<evidence type="ECO:0000256" key="1">
    <source>
        <dbReference type="SAM" id="Phobius"/>
    </source>
</evidence>
<evidence type="ECO:0000313" key="3">
    <source>
        <dbReference type="EMBL" id="VFT86591.1"/>
    </source>
</evidence>
<accession>A0A485KP55</accession>
<dbReference type="EMBL" id="VJMH01005157">
    <property type="protein sequence ID" value="KAF0699743.1"/>
    <property type="molecule type" value="Genomic_DNA"/>
</dbReference>
<keyword evidence="1" id="KW-0812">Transmembrane</keyword>
<reference evidence="2" key="2">
    <citation type="submission" date="2019-06" db="EMBL/GenBank/DDBJ databases">
        <title>Genomics analysis of Aphanomyces spp. identifies a new class of oomycete effector associated with host adaptation.</title>
        <authorList>
            <person name="Gaulin E."/>
        </authorList>
    </citation>
    <scope>NUCLEOTIDE SEQUENCE</scope>
    <source>
        <strain evidence="2">CBS 578.67</strain>
    </source>
</reference>
<feature type="transmembrane region" description="Helical" evidence="1">
    <location>
        <begin position="159"/>
        <end position="181"/>
    </location>
</feature>
<dbReference type="AlphaFoldDB" id="A0A485KP55"/>
<gene>
    <name evidence="3" type="primary">Aste57867_9712</name>
    <name evidence="2" type="ORF">As57867_009674</name>
    <name evidence="3" type="ORF">ASTE57867_9712</name>
</gene>
<evidence type="ECO:0000313" key="4">
    <source>
        <dbReference type="Proteomes" id="UP000332933"/>
    </source>
</evidence>
<dbReference type="EMBL" id="CAADRA010005178">
    <property type="protein sequence ID" value="VFT86591.1"/>
    <property type="molecule type" value="Genomic_DNA"/>
</dbReference>
<keyword evidence="4" id="KW-1185">Reference proteome</keyword>
<keyword evidence="1" id="KW-1133">Transmembrane helix</keyword>
<feature type="transmembrane region" description="Helical" evidence="1">
    <location>
        <begin position="117"/>
        <end position="139"/>
    </location>
</feature>